<protein>
    <submittedName>
        <fullName evidence="2">(northern house mosquito) hypothetical protein</fullName>
    </submittedName>
</protein>
<evidence type="ECO:0000313" key="2">
    <source>
        <dbReference type="EMBL" id="CAG6485818.1"/>
    </source>
</evidence>
<dbReference type="EMBL" id="HBUE01101969">
    <property type="protein sequence ID" value="CAG6485818.1"/>
    <property type="molecule type" value="Transcribed_RNA"/>
</dbReference>
<name>A0A8D8FWZ4_CULPI</name>
<sequence>MVAIPPNEAVQQHHGKHRPAIVRQHANESAGCDRCAQDTAAGQHRACVVEVVAHEECPVDQVEAEQQDGRADELQVGPADQDHVEEVQRREDGDVHQKDVHEQLPFGQNQHNKVEHPRLNHFVDEGLHIQKKREGGDQGMSTRCLRLSFRCTITLCGSTTELFRQDSCCSASLPFFRRRAVVCTSP</sequence>
<dbReference type="AlphaFoldDB" id="A0A8D8FWZ4"/>
<evidence type="ECO:0000256" key="1">
    <source>
        <dbReference type="SAM" id="MobiDB-lite"/>
    </source>
</evidence>
<reference evidence="2" key="1">
    <citation type="submission" date="2021-05" db="EMBL/GenBank/DDBJ databases">
        <authorList>
            <person name="Alioto T."/>
            <person name="Alioto T."/>
            <person name="Gomez Garrido J."/>
        </authorList>
    </citation>
    <scope>NUCLEOTIDE SEQUENCE</scope>
</reference>
<organism evidence="2">
    <name type="scientific">Culex pipiens</name>
    <name type="common">House mosquito</name>
    <dbReference type="NCBI Taxonomy" id="7175"/>
    <lineage>
        <taxon>Eukaryota</taxon>
        <taxon>Metazoa</taxon>
        <taxon>Ecdysozoa</taxon>
        <taxon>Arthropoda</taxon>
        <taxon>Hexapoda</taxon>
        <taxon>Insecta</taxon>
        <taxon>Pterygota</taxon>
        <taxon>Neoptera</taxon>
        <taxon>Endopterygota</taxon>
        <taxon>Diptera</taxon>
        <taxon>Nematocera</taxon>
        <taxon>Culicoidea</taxon>
        <taxon>Culicidae</taxon>
        <taxon>Culicinae</taxon>
        <taxon>Culicini</taxon>
        <taxon>Culex</taxon>
        <taxon>Culex</taxon>
    </lineage>
</organism>
<proteinExistence type="predicted"/>
<feature type="region of interest" description="Disordered" evidence="1">
    <location>
        <begin position="62"/>
        <end position="82"/>
    </location>
</feature>
<accession>A0A8D8FWZ4</accession>